<keyword evidence="5 7" id="KW-0521">NADP</keyword>
<keyword evidence="2 7" id="KW-0328">Glycosyltransferase</keyword>
<dbReference type="PANTHER" id="PTHR10339:SF30">
    <property type="entry name" value="NAD(P)(+)--ARGININE ADP-RIBOSYLTRANSFERASE"/>
    <property type="match status" value="1"/>
</dbReference>
<dbReference type="GO" id="GO:0016779">
    <property type="term" value="F:nucleotidyltransferase activity"/>
    <property type="evidence" value="ECO:0007669"/>
    <property type="project" value="UniProtKB-KW"/>
</dbReference>
<dbReference type="PRINTS" id="PR00970">
    <property type="entry name" value="RIBTRNSFRASE"/>
</dbReference>
<comment type="similarity">
    <text evidence="1 7">Belongs to the Arg-specific ADP-ribosyltransferase family.</text>
</comment>
<keyword evidence="3 7" id="KW-0808">Transferase</keyword>
<keyword evidence="4" id="KW-0548">Nucleotidyltransferase</keyword>
<dbReference type="EC" id="2.4.2.31" evidence="7"/>
<dbReference type="AlphaFoldDB" id="Q5M8F6"/>
<organism evidence="8">
    <name type="scientific">Xenopus tropicalis</name>
    <name type="common">Western clawed frog</name>
    <name type="synonym">Silurana tropicalis</name>
    <dbReference type="NCBI Taxonomy" id="8364"/>
    <lineage>
        <taxon>Eukaryota</taxon>
        <taxon>Metazoa</taxon>
        <taxon>Chordata</taxon>
        <taxon>Craniata</taxon>
        <taxon>Vertebrata</taxon>
        <taxon>Euteleostomi</taxon>
        <taxon>Amphibia</taxon>
        <taxon>Batrachia</taxon>
        <taxon>Anura</taxon>
        <taxon>Pipoidea</taxon>
        <taxon>Pipidae</taxon>
        <taxon>Xenopodinae</taxon>
        <taxon>Xenopus</taxon>
        <taxon>Silurana</taxon>
    </lineage>
</organism>
<dbReference type="PROSITE" id="PS01291">
    <property type="entry name" value="ART"/>
    <property type="match status" value="1"/>
</dbReference>
<evidence type="ECO:0000256" key="1">
    <source>
        <dbReference type="ARBA" id="ARBA00009558"/>
    </source>
</evidence>
<keyword evidence="7" id="KW-0520">NAD</keyword>
<proteinExistence type="evidence at transcript level"/>
<accession>Q5M8F6</accession>
<evidence type="ECO:0000313" key="8">
    <source>
        <dbReference type="EMBL" id="AAH88045.1"/>
    </source>
</evidence>
<sequence length="326" mass="36926">THSPSLSSALGIVANALLSQMDHLMRIWPIVWLLLQPIITQKTLSEAPMDLEEDTFDDQYIGCRDQVDLLMDEILKTEKSKNRLLRRAWTEAENIWNIRRHEIQSELPVGFRDSHGVALVAYSGFIRTYFDEAVVSAGKSYNDYIQRFQYKGLHFYLTVAVQLLSGGCQKRPKLVYLGTNGFWYPTNSLEEVKFGHFVSTYSEKEQAVAFGNDTVFTISSCYGVQVEKFSQFPQEKAVLVPNYEIFSVHEGEVNEFALISAKRTCSKFNCALIRGEGSQLKPGECAPDSRATLRISDSAMRDLPFNLLYIAVSFLLGARHLLLISL</sequence>
<evidence type="ECO:0000256" key="2">
    <source>
        <dbReference type="ARBA" id="ARBA00022676"/>
    </source>
</evidence>
<evidence type="ECO:0000256" key="5">
    <source>
        <dbReference type="ARBA" id="ARBA00022857"/>
    </source>
</evidence>
<gene>
    <name evidence="8" type="primary">art5-prov</name>
</gene>
<dbReference type="InterPro" id="IPR000768">
    <property type="entry name" value="ART"/>
</dbReference>
<evidence type="ECO:0000256" key="4">
    <source>
        <dbReference type="ARBA" id="ARBA00022695"/>
    </source>
</evidence>
<protein>
    <recommendedName>
        <fullName evidence="7">NAD(P)(+)--arginine ADP-ribosyltransferase</fullName>
        <ecNumber evidence="7">2.4.2.31</ecNumber>
    </recommendedName>
    <alternativeName>
        <fullName evidence="7">Mono(ADP-ribosyl)transferase</fullName>
    </alternativeName>
</protein>
<dbReference type="HOGENOM" id="CLU_059744_1_0_1"/>
<dbReference type="GO" id="GO:0106274">
    <property type="term" value="F:NAD+-protein-arginine ADP-ribosyltransferase activity"/>
    <property type="evidence" value="ECO:0007669"/>
    <property type="project" value="UniProtKB-EC"/>
</dbReference>
<dbReference type="EMBL" id="BC088045">
    <property type="protein sequence ID" value="AAH88045.1"/>
    <property type="molecule type" value="mRNA"/>
</dbReference>
<evidence type="ECO:0000256" key="6">
    <source>
        <dbReference type="ARBA" id="ARBA00047597"/>
    </source>
</evidence>
<evidence type="ECO:0000256" key="7">
    <source>
        <dbReference type="RuleBase" id="RU361228"/>
    </source>
</evidence>
<dbReference type="eggNOG" id="ENOG502SHYX">
    <property type="taxonomic scope" value="Eukaryota"/>
</dbReference>
<feature type="non-terminal residue" evidence="8">
    <location>
        <position position="1"/>
    </location>
</feature>
<dbReference type="PROSITE" id="PS51996">
    <property type="entry name" value="TR_MART"/>
    <property type="match status" value="1"/>
</dbReference>
<name>Q5M8F6_XENTR</name>
<dbReference type="SUPFAM" id="SSF56399">
    <property type="entry name" value="ADP-ribosylation"/>
    <property type="match status" value="1"/>
</dbReference>
<comment type="catalytic activity">
    <reaction evidence="6 7">
        <text>L-arginyl-[protein] + NAD(+) = N(omega)-(ADP-D-ribosyl)-L-arginyl-[protein] + nicotinamide + H(+)</text>
        <dbReference type="Rhea" id="RHEA:19149"/>
        <dbReference type="Rhea" id="RHEA-COMP:10532"/>
        <dbReference type="Rhea" id="RHEA-COMP:15087"/>
        <dbReference type="ChEBI" id="CHEBI:15378"/>
        <dbReference type="ChEBI" id="CHEBI:17154"/>
        <dbReference type="ChEBI" id="CHEBI:29965"/>
        <dbReference type="ChEBI" id="CHEBI:57540"/>
        <dbReference type="ChEBI" id="CHEBI:142554"/>
        <dbReference type="EC" id="2.4.2.31"/>
    </reaction>
</comment>
<evidence type="ECO:0000256" key="3">
    <source>
        <dbReference type="ARBA" id="ARBA00022679"/>
    </source>
</evidence>
<dbReference type="Pfam" id="PF01129">
    <property type="entry name" value="ART"/>
    <property type="match status" value="1"/>
</dbReference>
<dbReference type="FunFam" id="3.90.176.10:FF:000003">
    <property type="entry name" value="NAD(P)(+)--arginine ADP-ribosyltransferase"/>
    <property type="match status" value="1"/>
</dbReference>
<dbReference type="InterPro" id="IPR050999">
    <property type="entry name" value="ADP-ribosyltransferase_ARG"/>
</dbReference>
<dbReference type="Gene3D" id="3.90.176.10">
    <property type="entry name" value="Toxin ADP-ribosyltransferase, Chain A, domain 1"/>
    <property type="match status" value="1"/>
</dbReference>
<reference evidence="8" key="1">
    <citation type="submission" date="2004-12" db="EMBL/GenBank/DDBJ databases">
        <authorList>
            <consortium name="NIH - Xenopus Gene Collection (XGC) project"/>
        </authorList>
    </citation>
    <scope>NUCLEOTIDE SEQUENCE [LARGE SCALE MRNA]</scope>
    <source>
        <tissue evidence="8">Whole body</tissue>
    </source>
</reference>
<dbReference type="PANTHER" id="PTHR10339">
    <property type="entry name" value="ADP-RIBOSYLTRANSFERASE"/>
    <property type="match status" value="1"/>
</dbReference>